<dbReference type="Pfam" id="PF00246">
    <property type="entry name" value="Peptidase_M14"/>
    <property type="match status" value="1"/>
</dbReference>
<dbReference type="AlphaFoldDB" id="A0A420EU04"/>
<dbReference type="RefSeq" id="WP_120331470.1">
    <property type="nucleotide sequence ID" value="NZ_RAQQ01000026.1"/>
</dbReference>
<dbReference type="OrthoDB" id="9758209at2"/>
<evidence type="ECO:0000256" key="1">
    <source>
        <dbReference type="PROSITE-ProRule" id="PRU01379"/>
    </source>
</evidence>
<comment type="similarity">
    <text evidence="1">Belongs to the peptidase M14 family.</text>
</comment>
<dbReference type="GO" id="GO:0006508">
    <property type="term" value="P:proteolysis"/>
    <property type="evidence" value="ECO:0007669"/>
    <property type="project" value="InterPro"/>
</dbReference>
<keyword evidence="4" id="KW-0121">Carboxypeptidase</keyword>
<feature type="domain" description="Peptidase M14" evidence="3">
    <location>
        <begin position="75"/>
        <end position="440"/>
    </location>
</feature>
<organism evidence="4 5">
    <name type="scientific">Micromonospora globbae</name>
    <dbReference type="NCBI Taxonomy" id="1894969"/>
    <lineage>
        <taxon>Bacteria</taxon>
        <taxon>Bacillati</taxon>
        <taxon>Actinomycetota</taxon>
        <taxon>Actinomycetes</taxon>
        <taxon>Micromonosporales</taxon>
        <taxon>Micromonosporaceae</taxon>
        <taxon>Micromonospora</taxon>
    </lineage>
</organism>
<dbReference type="GO" id="GO:0008270">
    <property type="term" value="F:zinc ion binding"/>
    <property type="evidence" value="ECO:0007669"/>
    <property type="project" value="InterPro"/>
</dbReference>
<accession>A0A420EU04</accession>
<evidence type="ECO:0000313" key="4">
    <source>
        <dbReference type="EMBL" id="RKF24168.1"/>
    </source>
</evidence>
<dbReference type="Gene3D" id="3.40.630.10">
    <property type="entry name" value="Zn peptidases"/>
    <property type="match status" value="1"/>
</dbReference>
<keyword evidence="4" id="KW-0378">Hydrolase</keyword>
<comment type="caution">
    <text evidence="1">Lacks conserved residue(s) required for the propagation of feature annotation.</text>
</comment>
<feature type="chain" id="PRO_5019172213" evidence="2">
    <location>
        <begin position="40"/>
        <end position="939"/>
    </location>
</feature>
<sequence>MARSIRPFRTHPSRRLASAAAIALLVATAPLLGGAPAGARPPSPARCTTDPGARLPGVPSPESVLGFPLGTGQDRPVTTDEIRTYLHAVDGASDRVVTGVLGTSALGQPLPYAVVSNERHVRPSALRRIADDIRDLRDPRRTSRKEAARTAADSPAIVWVAGNVHGGEKSGADAALKTLYELAAGLSCDVAQRNDNLVTVIVPTQNPDGRDASRRQNEFGFDLNRDWFARTQPETDSKLELMRRYPPQVFVDAHEMGGRQYFFPPNADPIHHEIAGEAVDWINRIGEANKAGFGYNGACGGDVTTECYFNYSTYDLFFMGYGDTVPAAGFGAAGMTFEKGSASAVADRVQQQFHTQWSTLGWAAANKREVLDDYYRIWTDALAQGRAGRLEPNEVVQPTNEVQFPVPDLRIRSYFLLPHRQLADVRQLVERLRRMDVEVYEVQKETRVAAAHVFGGRTARNVTVPKGAYWIPMDQPQKHWIQAIMGEDPYTPFPYFYDVSSWSNPLLMGVPTIYTGDDVRPKAKLVRGISGGRTGTAPARGSYGYRLDSAAAAEFTFRLLGRGVPLLRDLETSAVRLPATRLTREIDDLAESFGVTLTPGGPATGVRLDLPDVGLFSGAGISTTSGSHGEARYVLGKRWGLDLTPVTTADINDNTEAFTGRTVLLVPDGSNPTGGLTAAGQANLRNWIAQGHTYIGLRNEGTRMARAAGLTSTTEKPKPTGYQVIGSHLRVDVDGDSPVAAGRPAEDFQFNNGDPILNPSTTGTNVLRYPSGETFWANGYTVGVDALRGTAAVVDEPTGAGRAVLFAFNPLFRAYNENGLHLVANALLYPASAGPAGRSAAPTAAAVDPARARAAAAPVAEDLGGGWRPITIEVAGADLARTRAVVERFTADARTSVAGGSAYLVIPNREGRQADEHPFLGDLVRALREEGVPLRSLVA</sequence>
<comment type="caution">
    <text evidence="4">The sequence shown here is derived from an EMBL/GenBank/DDBJ whole genome shotgun (WGS) entry which is preliminary data.</text>
</comment>
<name>A0A420EU04_9ACTN</name>
<dbReference type="InterPro" id="IPR029062">
    <property type="entry name" value="Class_I_gatase-like"/>
</dbReference>
<dbReference type="GO" id="GO:0004181">
    <property type="term" value="F:metallocarboxypeptidase activity"/>
    <property type="evidence" value="ECO:0007669"/>
    <property type="project" value="InterPro"/>
</dbReference>
<proteinExistence type="inferred from homology"/>
<keyword evidence="2" id="KW-0732">Signal</keyword>
<dbReference type="Proteomes" id="UP000285744">
    <property type="component" value="Unassembled WGS sequence"/>
</dbReference>
<dbReference type="PROSITE" id="PS52035">
    <property type="entry name" value="PEPTIDASE_M14"/>
    <property type="match status" value="1"/>
</dbReference>
<protein>
    <submittedName>
        <fullName evidence="4">Carboxypeptidase</fullName>
    </submittedName>
</protein>
<reference evidence="4 5" key="1">
    <citation type="journal article" date="2018" name="Int. J. Syst. Evol. Microbiol.">
        <title>Micromonospora globbae sp. nov., an endophytic actinomycete isolated from roots of Globba winitii C. H. Wright.</title>
        <authorList>
            <person name="Kuncharoen N."/>
            <person name="Pittayakhajonwut P."/>
            <person name="Tanasupawat S."/>
        </authorList>
    </citation>
    <scope>NUCLEOTIDE SEQUENCE [LARGE SCALE GENOMIC DNA]</scope>
    <source>
        <strain evidence="4 5">WPS1-2</strain>
    </source>
</reference>
<gene>
    <name evidence="4" type="ORF">D7I43_27425</name>
</gene>
<evidence type="ECO:0000313" key="5">
    <source>
        <dbReference type="Proteomes" id="UP000285744"/>
    </source>
</evidence>
<evidence type="ECO:0000259" key="3">
    <source>
        <dbReference type="PROSITE" id="PS52035"/>
    </source>
</evidence>
<dbReference type="SUPFAM" id="SSF53187">
    <property type="entry name" value="Zn-dependent exopeptidases"/>
    <property type="match status" value="1"/>
</dbReference>
<dbReference type="EMBL" id="RAQQ01000026">
    <property type="protein sequence ID" value="RKF24168.1"/>
    <property type="molecule type" value="Genomic_DNA"/>
</dbReference>
<dbReference type="SMART" id="SM00631">
    <property type="entry name" value="Zn_pept"/>
    <property type="match status" value="1"/>
</dbReference>
<keyword evidence="4" id="KW-0645">Protease</keyword>
<dbReference type="SUPFAM" id="SSF52317">
    <property type="entry name" value="Class I glutamine amidotransferase-like"/>
    <property type="match status" value="1"/>
</dbReference>
<feature type="signal peptide" evidence="2">
    <location>
        <begin position="1"/>
        <end position="39"/>
    </location>
</feature>
<evidence type="ECO:0000256" key="2">
    <source>
        <dbReference type="SAM" id="SignalP"/>
    </source>
</evidence>
<dbReference type="InterPro" id="IPR000834">
    <property type="entry name" value="Peptidase_M14"/>
</dbReference>